<dbReference type="GO" id="GO:0005829">
    <property type="term" value="C:cytosol"/>
    <property type="evidence" value="ECO:0007669"/>
    <property type="project" value="TreeGrafter"/>
</dbReference>
<evidence type="ECO:0000256" key="1">
    <source>
        <dbReference type="ARBA" id="ARBA00022490"/>
    </source>
</evidence>
<evidence type="ECO:0000313" key="3">
    <source>
        <dbReference type="EMBL" id="CAG8624724.1"/>
    </source>
</evidence>
<evidence type="ECO:0000313" key="4">
    <source>
        <dbReference type="Proteomes" id="UP000789572"/>
    </source>
</evidence>
<evidence type="ECO:0000256" key="2">
    <source>
        <dbReference type="ARBA" id="ARBA00022694"/>
    </source>
</evidence>
<keyword evidence="2" id="KW-0819">tRNA processing</keyword>
<dbReference type="GO" id="GO:0016783">
    <property type="term" value="F:sulfurtransferase activity"/>
    <property type="evidence" value="ECO:0007669"/>
    <property type="project" value="TreeGrafter"/>
</dbReference>
<dbReference type="GO" id="GO:0000049">
    <property type="term" value="F:tRNA binding"/>
    <property type="evidence" value="ECO:0007669"/>
    <property type="project" value="InterPro"/>
</dbReference>
<dbReference type="SUPFAM" id="SSF52402">
    <property type="entry name" value="Adenine nucleotide alpha hydrolases-like"/>
    <property type="match status" value="1"/>
</dbReference>
<dbReference type="EMBL" id="CAJVPJ010002571">
    <property type="protein sequence ID" value="CAG8624724.1"/>
    <property type="molecule type" value="Genomic_DNA"/>
</dbReference>
<reference evidence="3" key="1">
    <citation type="submission" date="2021-06" db="EMBL/GenBank/DDBJ databases">
        <authorList>
            <person name="Kallberg Y."/>
            <person name="Tangrot J."/>
            <person name="Rosling A."/>
        </authorList>
    </citation>
    <scope>NUCLEOTIDE SEQUENCE</scope>
    <source>
        <strain evidence="3">IA702</strain>
    </source>
</reference>
<dbReference type="PANTHER" id="PTHR20882:SF14">
    <property type="entry name" value="CYTOPLASMIC TRNA 2-THIOLATION PROTEIN 2"/>
    <property type="match status" value="1"/>
</dbReference>
<dbReference type="Proteomes" id="UP000789572">
    <property type="component" value="Unassembled WGS sequence"/>
</dbReference>
<dbReference type="GO" id="GO:0002143">
    <property type="term" value="P:tRNA wobble position uridine thiolation"/>
    <property type="evidence" value="ECO:0007669"/>
    <property type="project" value="TreeGrafter"/>
</dbReference>
<dbReference type="PANTHER" id="PTHR20882">
    <property type="entry name" value="CYTOPLASMIC TRNA 2-THIOLATION PROTEIN 2"/>
    <property type="match status" value="1"/>
</dbReference>
<organism evidence="3 4">
    <name type="scientific">Paraglomus occultum</name>
    <dbReference type="NCBI Taxonomy" id="144539"/>
    <lineage>
        <taxon>Eukaryota</taxon>
        <taxon>Fungi</taxon>
        <taxon>Fungi incertae sedis</taxon>
        <taxon>Mucoromycota</taxon>
        <taxon>Glomeromycotina</taxon>
        <taxon>Glomeromycetes</taxon>
        <taxon>Paraglomerales</taxon>
        <taxon>Paraglomeraceae</taxon>
        <taxon>Paraglomus</taxon>
    </lineage>
</organism>
<feature type="non-terminal residue" evidence="3">
    <location>
        <position position="297"/>
    </location>
</feature>
<keyword evidence="1" id="KW-0963">Cytoplasm</keyword>
<accession>A0A9N9GP67</accession>
<keyword evidence="4" id="KW-1185">Reference proteome</keyword>
<protein>
    <submittedName>
        <fullName evidence="3">956_t:CDS:1</fullName>
    </submittedName>
</protein>
<comment type="caution">
    <text evidence="3">The sequence shown here is derived from an EMBL/GenBank/DDBJ whole genome shotgun (WGS) entry which is preliminary data.</text>
</comment>
<name>A0A9N9GP67_9GLOM</name>
<gene>
    <name evidence="3" type="ORF">POCULU_LOCUS8594</name>
</gene>
<dbReference type="OrthoDB" id="25129at2759"/>
<dbReference type="AlphaFoldDB" id="A0A9N9GP67"/>
<dbReference type="InterPro" id="IPR019407">
    <property type="entry name" value="CTU2"/>
</dbReference>
<proteinExistence type="predicted"/>
<sequence length="297" mass="33359">MEKAALKPGTEKALVALSGGPSSSVMLQLLYEYNREEPHKKSKKQVFKSVEVCFIDESAIVGEQGIVENVLQMVQKLNYNFMRIPLEDVFSPDYTISGVYDDVLKITTDSIHRKPSQELFHSIQQQSGSISNRDKLKALLDGASKMTVKEDFVCYLKLSLLLHYAQKKNCTRLFLGDSSTRLAIKTISLTSKGRGFSLPLEIAGEVQWFGDIKVMRPMKDMLSKEIGLYNQFLDLDSVFIPSLTTMLPPKASIERLTEDFIVGLERDYPSTVSTVARTAAKLKPSELMQDEKCIICL</sequence>
<dbReference type="Pfam" id="PF10288">
    <property type="entry name" value="CTU2"/>
    <property type="match status" value="1"/>
</dbReference>
<dbReference type="InterPro" id="IPR014729">
    <property type="entry name" value="Rossmann-like_a/b/a_fold"/>
</dbReference>
<dbReference type="Gene3D" id="3.40.50.620">
    <property type="entry name" value="HUPs"/>
    <property type="match status" value="1"/>
</dbReference>